<gene>
    <name evidence="2" type="ORF">CCMP2556_LOCUS17019</name>
</gene>
<evidence type="ECO:0000313" key="2">
    <source>
        <dbReference type="EMBL" id="CAK9028186.1"/>
    </source>
</evidence>
<comment type="caution">
    <text evidence="2">The sequence shown here is derived from an EMBL/GenBank/DDBJ whole genome shotgun (WGS) entry which is preliminary data.</text>
</comment>
<sequence>MQLSRSQLRRRLEAEAQGPNQLVSVGSVRPVRVSSLETSKLQVADAQRLIENICKRSESRRPSLQSVPSLPPLETQACASEKEDEMFSEEFQASEKTDAFDVFLEILRGASLQRAEITAALGQEFVYVRRTATSPYDLELVPFAEELNYATLSPAGLTHYVHGEPKSFVPLQRWLNERRSYHALRQLRFFQDFPAQKAFISWRSAGRRGRMVKAGQVLEERIFALHPWFSNTYAVVMRMFQDVANFRCLRSYFAQPLTLREFQVAQQNWQHDLFEKAKHVAQKLQSEVFGIFLQVVEHVRRETCRNDFTRSSLVKTTGARPVPGIIRAGMPKDESDALESLGFSKDVSFAQRPRLVRECARLLRFARVVDLLCMETLVEVMQASALDIYVNIREKSKARTAEGGLDEGWHGHLIFQVKAELELDEANQCLSWRLQPGEETLYFEFMRWLREGCGLASYFLQHATCNELEAYRFMMRSGARAKDRDKETVSNMALDAKLFDQLSNQETWQLSSARLAATLHTTFSDVQQKFRLYDGHLNWCYKCQRTDIRQLVQSLWNSGDLDGLNQMLHDYKEGLLSLDHIPTKHFIRPLEVEISGVISELKSSGSRCLSHLKEELPQVLLRCAVGIFEWMSSKTRHLSKESLNLAEFVSDVIVLKEVKLNVSGQVELLKNLKKLEQILLDHRLFISQSIQVKCSQVPRSFADFEQLIADKDAQVNGLRAGFLETFAQNLRELSEQVELFGSEEYVRHPELLQFPDDIADFGGMDEVETKLRELLNLQKWLSQLQERLDTYMGYQEVLTDISSDQFCDLSDAWLQLSRRCDLWRTYHEWLTKCSLWLPADLLSTDLVKISLEAAALWTRASQAQTDLPENRVFENLRRQLLYLQDLIPMLEVLQNPHLRSRHWAALSHVLDLKVGKDGAPLLTFGQAVSWNLGAFLPELLAVANRATQEHHIEVALEHLTDIWGGMELPIERNEDGIGFASLQLLQDELAKSQQLVAAAFASAVHGDRAKPWQARFEKVQELLEEISFCQERWALLDETFSTKKKKVSEVAAFQKLDSNWKALLSRLQFRNVIEVALDQCANFRQLREAMESISRNLQMNP</sequence>
<accession>A0ABP0KMU1</accession>
<protein>
    <recommendedName>
        <fullName evidence="1">Dynein heavy chain linker domain-containing protein</fullName>
    </recommendedName>
</protein>
<organism evidence="2 3">
    <name type="scientific">Durusdinium trenchii</name>
    <dbReference type="NCBI Taxonomy" id="1381693"/>
    <lineage>
        <taxon>Eukaryota</taxon>
        <taxon>Sar</taxon>
        <taxon>Alveolata</taxon>
        <taxon>Dinophyceae</taxon>
        <taxon>Suessiales</taxon>
        <taxon>Symbiodiniaceae</taxon>
        <taxon>Durusdinium</taxon>
    </lineage>
</organism>
<keyword evidence="3" id="KW-1185">Reference proteome</keyword>
<evidence type="ECO:0000313" key="3">
    <source>
        <dbReference type="Proteomes" id="UP001642484"/>
    </source>
</evidence>
<dbReference type="Pfam" id="PF08393">
    <property type="entry name" value="DHC_N2"/>
    <property type="match status" value="1"/>
</dbReference>
<proteinExistence type="predicted"/>
<dbReference type="InterPro" id="IPR026983">
    <property type="entry name" value="DHC"/>
</dbReference>
<feature type="domain" description="Dynein heavy chain linker" evidence="1">
    <location>
        <begin position="819"/>
        <end position="1098"/>
    </location>
</feature>
<evidence type="ECO:0000259" key="1">
    <source>
        <dbReference type="Pfam" id="PF08393"/>
    </source>
</evidence>
<name>A0ABP0KMU1_9DINO</name>
<reference evidence="2 3" key="1">
    <citation type="submission" date="2024-02" db="EMBL/GenBank/DDBJ databases">
        <authorList>
            <person name="Chen Y."/>
            <person name="Shah S."/>
            <person name="Dougan E. K."/>
            <person name="Thang M."/>
            <person name="Chan C."/>
        </authorList>
    </citation>
    <scope>NUCLEOTIDE SEQUENCE [LARGE SCALE GENOMIC DNA]</scope>
</reference>
<dbReference type="EMBL" id="CAXAMN010009280">
    <property type="protein sequence ID" value="CAK9028186.1"/>
    <property type="molecule type" value="Genomic_DNA"/>
</dbReference>
<dbReference type="PANTHER" id="PTHR45703">
    <property type="entry name" value="DYNEIN HEAVY CHAIN"/>
    <property type="match status" value="1"/>
</dbReference>
<dbReference type="PANTHER" id="PTHR45703:SF36">
    <property type="entry name" value="DYNEIN HEAVY CHAIN, CYTOPLASMIC"/>
    <property type="match status" value="1"/>
</dbReference>
<dbReference type="InterPro" id="IPR013602">
    <property type="entry name" value="Dynein_heavy_linker"/>
</dbReference>
<dbReference type="Gene3D" id="1.20.140.100">
    <property type="entry name" value="Dynein heavy chain, N-terminal domain 2"/>
    <property type="match status" value="1"/>
</dbReference>
<dbReference type="Proteomes" id="UP001642484">
    <property type="component" value="Unassembled WGS sequence"/>
</dbReference>
<dbReference type="InterPro" id="IPR042222">
    <property type="entry name" value="Dynein_2_N"/>
</dbReference>